<evidence type="ECO:0000313" key="1">
    <source>
        <dbReference type="EMBL" id="KAI6081702.1"/>
    </source>
</evidence>
<keyword evidence="2" id="KW-1185">Reference proteome</keyword>
<proteinExistence type="predicted"/>
<reference evidence="1 2" key="1">
    <citation type="journal article" date="2022" name="New Phytol.">
        <title>Ecological generalism drives hyperdiversity of secondary metabolite gene clusters in xylarialean endophytes.</title>
        <authorList>
            <person name="Franco M.E.E."/>
            <person name="Wisecaver J.H."/>
            <person name="Arnold A.E."/>
            <person name="Ju Y.M."/>
            <person name="Slot J.C."/>
            <person name="Ahrendt S."/>
            <person name="Moore L.P."/>
            <person name="Eastman K.E."/>
            <person name="Scott K."/>
            <person name="Konkel Z."/>
            <person name="Mondo S.J."/>
            <person name="Kuo A."/>
            <person name="Hayes R.D."/>
            <person name="Haridas S."/>
            <person name="Andreopoulos B."/>
            <person name="Riley R."/>
            <person name="LaButti K."/>
            <person name="Pangilinan J."/>
            <person name="Lipzen A."/>
            <person name="Amirebrahimi M."/>
            <person name="Yan J."/>
            <person name="Adam C."/>
            <person name="Keymanesh K."/>
            <person name="Ng V."/>
            <person name="Louie K."/>
            <person name="Northen T."/>
            <person name="Drula E."/>
            <person name="Henrissat B."/>
            <person name="Hsieh H.M."/>
            <person name="Youens-Clark K."/>
            <person name="Lutzoni F."/>
            <person name="Miadlikowska J."/>
            <person name="Eastwood D.C."/>
            <person name="Hamelin R.C."/>
            <person name="Grigoriev I.V."/>
            <person name="U'Ren J.M."/>
        </authorList>
    </citation>
    <scope>NUCLEOTIDE SEQUENCE [LARGE SCALE GENOMIC DNA]</scope>
    <source>
        <strain evidence="1 2">ER1909</strain>
    </source>
</reference>
<dbReference type="EMBL" id="MU394388">
    <property type="protein sequence ID" value="KAI6081702.1"/>
    <property type="molecule type" value="Genomic_DNA"/>
</dbReference>
<comment type="caution">
    <text evidence="1">The sequence shown here is derived from an EMBL/GenBank/DDBJ whole genome shotgun (WGS) entry which is preliminary data.</text>
</comment>
<protein>
    <submittedName>
        <fullName evidence="1">Uncharacterized protein</fullName>
    </submittedName>
</protein>
<name>A0ACC0CN02_9PEZI</name>
<organism evidence="1 2">
    <name type="scientific">Hypoxylon rubiginosum</name>
    <dbReference type="NCBI Taxonomy" id="110542"/>
    <lineage>
        <taxon>Eukaryota</taxon>
        <taxon>Fungi</taxon>
        <taxon>Dikarya</taxon>
        <taxon>Ascomycota</taxon>
        <taxon>Pezizomycotina</taxon>
        <taxon>Sordariomycetes</taxon>
        <taxon>Xylariomycetidae</taxon>
        <taxon>Xylariales</taxon>
        <taxon>Hypoxylaceae</taxon>
        <taxon>Hypoxylon</taxon>
    </lineage>
</organism>
<dbReference type="Proteomes" id="UP001497680">
    <property type="component" value="Unassembled WGS sequence"/>
</dbReference>
<sequence>MNEFPLFTRLPVELRLAIWKFSILDHNQDRLVPINEKTKRVICITNIANPPHFRVLSESRQVARELYPIRLPVFFKVVCDSSQTAVSPAERDHVVDEDGDDATDECKGHVYVSLEYDVFVIGLGRLVPGSISRHSWDETPRGGHCNFGWRSASLSQLQCRGIGRIMLINMIEEEYLAGMSCYRTPRCVIVNGELRYTTWHDEEVFPGVEECVYVALDWKSYFGRGLYEYVLGTPGHMVMERLRGDKRVVLFNKEQMREARNMSEICLCD</sequence>
<accession>A0ACC0CN02</accession>
<evidence type="ECO:0000313" key="2">
    <source>
        <dbReference type="Proteomes" id="UP001497680"/>
    </source>
</evidence>
<gene>
    <name evidence="1" type="ORF">F4821DRAFT_18755</name>
</gene>